<accession>A0A1F5NVS6</accession>
<proteinExistence type="predicted"/>
<organism evidence="1 2">
    <name type="scientific">Candidatus Doudnabacteria bacterium RIFCSPHIGHO2_01_FULL_46_24</name>
    <dbReference type="NCBI Taxonomy" id="1817825"/>
    <lineage>
        <taxon>Bacteria</taxon>
        <taxon>Candidatus Doudnaibacteriota</taxon>
    </lineage>
</organism>
<comment type="caution">
    <text evidence="1">The sequence shown here is derived from an EMBL/GenBank/DDBJ whole genome shotgun (WGS) entry which is preliminary data.</text>
</comment>
<reference evidence="1 2" key="1">
    <citation type="journal article" date="2016" name="Nat. Commun.">
        <title>Thousands of microbial genomes shed light on interconnected biogeochemical processes in an aquifer system.</title>
        <authorList>
            <person name="Anantharaman K."/>
            <person name="Brown C.T."/>
            <person name="Hug L.A."/>
            <person name="Sharon I."/>
            <person name="Castelle C.J."/>
            <person name="Probst A.J."/>
            <person name="Thomas B.C."/>
            <person name="Singh A."/>
            <person name="Wilkins M.J."/>
            <person name="Karaoz U."/>
            <person name="Brodie E.L."/>
            <person name="Williams K.H."/>
            <person name="Hubbard S.S."/>
            <person name="Banfield J.F."/>
        </authorList>
    </citation>
    <scope>NUCLEOTIDE SEQUENCE [LARGE SCALE GENOMIC DNA]</scope>
</reference>
<dbReference type="EMBL" id="MFEL01000004">
    <property type="protein sequence ID" value="OGE81787.1"/>
    <property type="molecule type" value="Genomic_DNA"/>
</dbReference>
<name>A0A1F5NVS6_9BACT</name>
<gene>
    <name evidence="1" type="ORF">A2720_00130</name>
</gene>
<evidence type="ECO:0000313" key="2">
    <source>
        <dbReference type="Proteomes" id="UP000178892"/>
    </source>
</evidence>
<dbReference type="Proteomes" id="UP000178892">
    <property type="component" value="Unassembled WGS sequence"/>
</dbReference>
<protein>
    <submittedName>
        <fullName evidence="1">Uncharacterized protein</fullName>
    </submittedName>
</protein>
<evidence type="ECO:0000313" key="1">
    <source>
        <dbReference type="EMBL" id="OGE81787.1"/>
    </source>
</evidence>
<dbReference type="AlphaFoldDB" id="A0A1F5NVS6"/>
<dbReference type="STRING" id="1817825.A2720_00130"/>
<sequence length="60" mass="6913">MSEFEKQKFSLMAELKTLCAHCRNEVAHNCRIQTIADQINQLRGVPLIVNDRFNGLLILK</sequence>